<gene>
    <name evidence="7" type="ORF">ACFQ27_17800</name>
</gene>
<evidence type="ECO:0000259" key="6">
    <source>
        <dbReference type="PROSITE" id="PS50949"/>
    </source>
</evidence>
<dbReference type="InterPro" id="IPR015424">
    <property type="entry name" value="PyrdxlP-dep_Trfase"/>
</dbReference>
<dbReference type="SUPFAM" id="SSF46785">
    <property type="entry name" value="Winged helix' DNA-binding domain"/>
    <property type="match status" value="1"/>
</dbReference>
<dbReference type="EMBL" id="JBHTLQ010000058">
    <property type="protein sequence ID" value="MFD1192448.1"/>
    <property type="molecule type" value="Genomic_DNA"/>
</dbReference>
<keyword evidence="2" id="KW-0663">Pyridoxal phosphate</keyword>
<dbReference type="RefSeq" id="WP_374345731.1">
    <property type="nucleotide sequence ID" value="NZ_JBHTLQ010000058.1"/>
</dbReference>
<dbReference type="SUPFAM" id="SSF53383">
    <property type="entry name" value="PLP-dependent transferases"/>
    <property type="match status" value="1"/>
</dbReference>
<evidence type="ECO:0000313" key="7">
    <source>
        <dbReference type="EMBL" id="MFD1192448.1"/>
    </source>
</evidence>
<sequence>MPQSSRRQGPGLVDACVAWVEARIEGQVFRPGDRLPSIRALARTRGVSPFTVVAAYDRLADRGLVEARAGSGVYVRPRSAPQPAAPAPSNIDLAWLMRHMLDSGRVQGPGLGVLPPSWLDGAQVADSLRALGREGADRWLAAGGSHGFEPLRDLLQQRLAGMGVVARPDQIVLTTGITQALDLVLRELTRPGDAVLVPEPCWFGALGMLAARGLRIVGVPCGPDGPDLERLEALTAEVRPRLMILTATAHNPTGFTLDPEAIDRILAVARAHDVMIFEDDVYADLGAPGAPRFAARGGLDRVIYGGSFSKTLASNLRVGFVAAAPDRAQALADAKILGGFTTPEINERLLHRLLSGRTYSRRTAELRARLDAARLAMQARLEAEGFTVLGRPQAGLFLWVDMGCDTNQLAVAAHGQLIAPGALFSPDGGVSPWMRINVATPQDQAFAALMDLARARAPGASDRSA</sequence>
<dbReference type="GO" id="GO:0008483">
    <property type="term" value="F:transaminase activity"/>
    <property type="evidence" value="ECO:0007669"/>
    <property type="project" value="UniProtKB-KW"/>
</dbReference>
<keyword evidence="5" id="KW-0804">Transcription</keyword>
<dbReference type="SMART" id="SM00345">
    <property type="entry name" value="HTH_GNTR"/>
    <property type="match status" value="1"/>
</dbReference>
<keyword evidence="7" id="KW-0808">Transferase</keyword>
<evidence type="ECO:0000256" key="3">
    <source>
        <dbReference type="ARBA" id="ARBA00023015"/>
    </source>
</evidence>
<dbReference type="PROSITE" id="PS50949">
    <property type="entry name" value="HTH_GNTR"/>
    <property type="match status" value="1"/>
</dbReference>
<dbReference type="InterPro" id="IPR000524">
    <property type="entry name" value="Tscrpt_reg_HTH_GntR"/>
</dbReference>
<feature type="domain" description="HTH gntR-type" evidence="6">
    <location>
        <begin position="10"/>
        <end position="78"/>
    </location>
</feature>
<proteinExistence type="inferred from homology"/>
<evidence type="ECO:0000313" key="8">
    <source>
        <dbReference type="Proteomes" id="UP001597216"/>
    </source>
</evidence>
<dbReference type="InterPro" id="IPR015421">
    <property type="entry name" value="PyrdxlP-dep_Trfase_major"/>
</dbReference>
<dbReference type="PANTHER" id="PTHR46577:SF2">
    <property type="entry name" value="TRANSCRIPTIONAL REGULATORY PROTEIN"/>
    <property type="match status" value="1"/>
</dbReference>
<evidence type="ECO:0000256" key="5">
    <source>
        <dbReference type="ARBA" id="ARBA00023163"/>
    </source>
</evidence>
<reference evidence="8" key="1">
    <citation type="journal article" date="2019" name="Int. J. Syst. Evol. Microbiol.">
        <title>The Global Catalogue of Microorganisms (GCM) 10K type strain sequencing project: providing services to taxonomists for standard genome sequencing and annotation.</title>
        <authorList>
            <consortium name="The Broad Institute Genomics Platform"/>
            <consortium name="The Broad Institute Genome Sequencing Center for Infectious Disease"/>
            <person name="Wu L."/>
            <person name="Ma J."/>
        </authorList>
    </citation>
    <scope>NUCLEOTIDE SEQUENCE [LARGE SCALE GENOMIC DNA]</scope>
    <source>
        <strain evidence="8">CCUG 55074</strain>
    </source>
</reference>
<evidence type="ECO:0000256" key="1">
    <source>
        <dbReference type="ARBA" id="ARBA00005384"/>
    </source>
</evidence>
<dbReference type="InterPro" id="IPR004839">
    <property type="entry name" value="Aminotransferase_I/II_large"/>
</dbReference>
<dbReference type="Pfam" id="PF00392">
    <property type="entry name" value="GntR"/>
    <property type="match status" value="1"/>
</dbReference>
<accession>A0ABW3T697</accession>
<dbReference type="InterPro" id="IPR036390">
    <property type="entry name" value="WH_DNA-bd_sf"/>
</dbReference>
<dbReference type="CDD" id="cd07377">
    <property type="entry name" value="WHTH_GntR"/>
    <property type="match status" value="1"/>
</dbReference>
<evidence type="ECO:0000256" key="2">
    <source>
        <dbReference type="ARBA" id="ARBA00022898"/>
    </source>
</evidence>
<comment type="caution">
    <text evidence="7">The sequence shown here is derived from an EMBL/GenBank/DDBJ whole genome shotgun (WGS) entry which is preliminary data.</text>
</comment>
<protein>
    <submittedName>
        <fullName evidence="7">PLP-dependent aminotransferase family protein</fullName>
    </submittedName>
</protein>
<keyword evidence="4" id="KW-0238">DNA-binding</keyword>
<keyword evidence="3" id="KW-0805">Transcription regulation</keyword>
<name>A0ABW3T697_9CAUL</name>
<dbReference type="PANTHER" id="PTHR46577">
    <property type="entry name" value="HTH-TYPE TRANSCRIPTIONAL REGULATORY PROTEIN GABR"/>
    <property type="match status" value="1"/>
</dbReference>
<dbReference type="InterPro" id="IPR036388">
    <property type="entry name" value="WH-like_DNA-bd_sf"/>
</dbReference>
<dbReference type="Pfam" id="PF00155">
    <property type="entry name" value="Aminotran_1_2"/>
    <property type="match status" value="1"/>
</dbReference>
<dbReference type="Gene3D" id="3.90.1150.10">
    <property type="entry name" value="Aspartate Aminotransferase, domain 1"/>
    <property type="match status" value="1"/>
</dbReference>
<dbReference type="CDD" id="cd00609">
    <property type="entry name" value="AAT_like"/>
    <property type="match status" value="1"/>
</dbReference>
<keyword evidence="8" id="KW-1185">Reference proteome</keyword>
<dbReference type="Proteomes" id="UP001597216">
    <property type="component" value="Unassembled WGS sequence"/>
</dbReference>
<keyword evidence="7" id="KW-0032">Aminotransferase</keyword>
<evidence type="ECO:0000256" key="4">
    <source>
        <dbReference type="ARBA" id="ARBA00023125"/>
    </source>
</evidence>
<comment type="similarity">
    <text evidence="1">In the C-terminal section; belongs to the class-I pyridoxal-phosphate-dependent aminotransferase family.</text>
</comment>
<dbReference type="InterPro" id="IPR015422">
    <property type="entry name" value="PyrdxlP-dep_Trfase_small"/>
</dbReference>
<dbReference type="Gene3D" id="1.10.10.10">
    <property type="entry name" value="Winged helix-like DNA-binding domain superfamily/Winged helix DNA-binding domain"/>
    <property type="match status" value="1"/>
</dbReference>
<dbReference type="InterPro" id="IPR051446">
    <property type="entry name" value="HTH_trans_reg/aminotransferase"/>
</dbReference>
<dbReference type="Gene3D" id="3.40.640.10">
    <property type="entry name" value="Type I PLP-dependent aspartate aminotransferase-like (Major domain)"/>
    <property type="match status" value="1"/>
</dbReference>
<organism evidence="7 8">
    <name type="scientific">Phenylobacterium conjunctum</name>
    <dbReference type="NCBI Taxonomy" id="1298959"/>
    <lineage>
        <taxon>Bacteria</taxon>
        <taxon>Pseudomonadati</taxon>
        <taxon>Pseudomonadota</taxon>
        <taxon>Alphaproteobacteria</taxon>
        <taxon>Caulobacterales</taxon>
        <taxon>Caulobacteraceae</taxon>
        <taxon>Phenylobacterium</taxon>
    </lineage>
</organism>